<evidence type="ECO:0000256" key="1">
    <source>
        <dbReference type="ARBA" id="ARBA00006479"/>
    </source>
</evidence>
<gene>
    <name evidence="10" type="ORF">KHB02_013930</name>
    <name evidence="9" type="ORF">KHB02_26780</name>
</gene>
<dbReference type="CDD" id="cd24062">
    <property type="entry name" value="ASKHA_NBD_ROK_BsGLK-like"/>
    <property type="match status" value="1"/>
</dbReference>
<comment type="caution">
    <text evidence="9">The sequence shown here is derived from an EMBL/GenBank/DDBJ whole genome shotgun (WGS) entry which is preliminary data.</text>
</comment>
<evidence type="ECO:0000256" key="8">
    <source>
        <dbReference type="ARBA" id="ARBA00032386"/>
    </source>
</evidence>
<dbReference type="GO" id="GO:0005737">
    <property type="term" value="C:cytoplasm"/>
    <property type="evidence" value="ECO:0007669"/>
    <property type="project" value="InterPro"/>
</dbReference>
<dbReference type="PROSITE" id="PS01125">
    <property type="entry name" value="ROK"/>
    <property type="match status" value="1"/>
</dbReference>
<keyword evidence="5" id="KW-0547">Nucleotide-binding</keyword>
<dbReference type="EMBL" id="JAGYPE010000005">
    <property type="protein sequence ID" value="MBS4184990.1"/>
    <property type="molecule type" value="Genomic_DNA"/>
</dbReference>
<dbReference type="InterPro" id="IPR049874">
    <property type="entry name" value="ROK_cs"/>
</dbReference>
<dbReference type="GO" id="GO:0004340">
    <property type="term" value="F:glucokinase activity"/>
    <property type="evidence" value="ECO:0007669"/>
    <property type="project" value="UniProtKB-EC"/>
</dbReference>
<proteinExistence type="inferred from homology"/>
<evidence type="ECO:0000256" key="3">
    <source>
        <dbReference type="ARBA" id="ARBA00014701"/>
    </source>
</evidence>
<accession>A0A942YCR5</accession>
<keyword evidence="11" id="KW-1185">Reference proteome</keyword>
<evidence type="ECO:0000256" key="6">
    <source>
        <dbReference type="ARBA" id="ARBA00022777"/>
    </source>
</evidence>
<evidence type="ECO:0000256" key="2">
    <source>
        <dbReference type="ARBA" id="ARBA00012323"/>
    </source>
</evidence>
<dbReference type="InterPro" id="IPR043129">
    <property type="entry name" value="ATPase_NBD"/>
</dbReference>
<evidence type="ECO:0000256" key="4">
    <source>
        <dbReference type="ARBA" id="ARBA00022679"/>
    </source>
</evidence>
<sequence length="322" mass="33282">MSEKWIAGVDLGGTTTKIAFITLDGEIIDKWEIPTDNSDEGQYITSNIAKSIEEKLLELNQPKNILAGVGMGAPGPVDYETGVILNTVNLGWKDNFPLKDSLENATSLPAAVENDANCAALGEMWKGAGNGAKNLVCVTLGTGVGGGVISNGNIVQGVNGAAGEIGHITAIPFGGAPCNCGKTGCLETVASATGIVRQALAEIHKDGVKGPLADVYAKNGKITAKDVFDTARTGDELALTILQEVAFHLGLALANIANLLNPEKIVLGGGVSKAGEILLEPVIENFGRFAFTPVRNSTKLAIANLGNDAGVLGAAWLIRNKL</sequence>
<keyword evidence="7" id="KW-0067">ATP-binding</keyword>
<evidence type="ECO:0000313" key="11">
    <source>
        <dbReference type="Proteomes" id="UP000677265"/>
    </source>
</evidence>
<evidence type="ECO:0000256" key="7">
    <source>
        <dbReference type="ARBA" id="ARBA00022840"/>
    </source>
</evidence>
<dbReference type="Gene3D" id="3.30.420.40">
    <property type="match status" value="2"/>
</dbReference>
<dbReference type="PANTHER" id="PTHR18964">
    <property type="entry name" value="ROK (REPRESSOR, ORF, KINASE) FAMILY"/>
    <property type="match status" value="1"/>
</dbReference>
<protein>
    <recommendedName>
        <fullName evidence="3">Glucokinase</fullName>
        <ecNumber evidence="2">2.7.1.2</ecNumber>
    </recommendedName>
    <alternativeName>
        <fullName evidence="8">Glucose kinase</fullName>
    </alternativeName>
</protein>
<dbReference type="PANTHER" id="PTHR18964:SF149">
    <property type="entry name" value="BIFUNCTIONAL UDP-N-ACETYLGLUCOSAMINE 2-EPIMERASE_N-ACETYLMANNOSAMINE KINASE"/>
    <property type="match status" value="1"/>
</dbReference>
<evidence type="ECO:0000313" key="9">
    <source>
        <dbReference type="EMBL" id="MBS4184990.1"/>
    </source>
</evidence>
<dbReference type="EMBL" id="JAGYPE020000023">
    <property type="protein sequence ID" value="MCH6266625.1"/>
    <property type="molecule type" value="Genomic_DNA"/>
</dbReference>
<dbReference type="EC" id="2.7.1.2" evidence="2"/>
<dbReference type="InterPro" id="IPR004654">
    <property type="entry name" value="ROK_glcA"/>
</dbReference>
<keyword evidence="6" id="KW-0418">Kinase</keyword>
<evidence type="ECO:0000256" key="5">
    <source>
        <dbReference type="ARBA" id="ARBA00022741"/>
    </source>
</evidence>
<dbReference type="GO" id="GO:0006096">
    <property type="term" value="P:glycolytic process"/>
    <property type="evidence" value="ECO:0007669"/>
    <property type="project" value="InterPro"/>
</dbReference>
<organism evidence="9">
    <name type="scientific">Neobacillus citreus</name>
    <dbReference type="NCBI Taxonomy" id="2833578"/>
    <lineage>
        <taxon>Bacteria</taxon>
        <taxon>Bacillati</taxon>
        <taxon>Bacillota</taxon>
        <taxon>Bacilli</taxon>
        <taxon>Bacillales</taxon>
        <taxon>Bacillaceae</taxon>
        <taxon>Neobacillus</taxon>
    </lineage>
</organism>
<dbReference type="InterPro" id="IPR000600">
    <property type="entry name" value="ROK"/>
</dbReference>
<keyword evidence="4 9" id="KW-0808">Transferase</keyword>
<dbReference type="Proteomes" id="UP000677265">
    <property type="component" value="Unassembled WGS sequence"/>
</dbReference>
<dbReference type="GO" id="GO:0005524">
    <property type="term" value="F:ATP binding"/>
    <property type="evidence" value="ECO:0007669"/>
    <property type="project" value="UniProtKB-KW"/>
</dbReference>
<evidence type="ECO:0000313" key="10">
    <source>
        <dbReference type="EMBL" id="MCH6266625.1"/>
    </source>
</evidence>
<dbReference type="AlphaFoldDB" id="A0A942YCR5"/>
<dbReference type="SUPFAM" id="SSF53067">
    <property type="entry name" value="Actin-like ATPase domain"/>
    <property type="match status" value="1"/>
</dbReference>
<name>A0A942YCR5_9BACI</name>
<comment type="similarity">
    <text evidence="1">Belongs to the ROK (NagC/XylR) family.</text>
</comment>
<dbReference type="NCBIfam" id="TIGR00744">
    <property type="entry name" value="ROK_glcA_fam"/>
    <property type="match status" value="1"/>
</dbReference>
<dbReference type="Pfam" id="PF00480">
    <property type="entry name" value="ROK"/>
    <property type="match status" value="1"/>
</dbReference>
<reference evidence="9" key="1">
    <citation type="submission" date="2021-05" db="EMBL/GenBank/DDBJ databases">
        <title>Novel Bacillus species.</title>
        <authorList>
            <person name="Liu G."/>
        </authorList>
    </citation>
    <scope>NUCLEOTIDE SEQUENCE</scope>
    <source>
        <strain evidence="9 11">FJAT-50051</strain>
    </source>
</reference>
<dbReference type="RefSeq" id="WP_213144853.1">
    <property type="nucleotide sequence ID" value="NZ_JAGYPE020000023.1"/>
</dbReference>